<dbReference type="AlphaFoldDB" id="A0A0G4HD68"/>
<accession>A0A0G4HD68</accession>
<proteinExistence type="predicted"/>
<dbReference type="PhylomeDB" id="A0A0G4HD68"/>
<dbReference type="EMBL" id="CDMZ01002355">
    <property type="protein sequence ID" value="CEM42003.1"/>
    <property type="molecule type" value="Genomic_DNA"/>
</dbReference>
<name>A0A0G4HD68_9ALVE</name>
<evidence type="ECO:0000256" key="1">
    <source>
        <dbReference type="SAM" id="MobiDB-lite"/>
    </source>
</evidence>
<protein>
    <recommendedName>
        <fullName evidence="3">GAG-pre-integrase domain-containing protein</fullName>
    </recommendedName>
</protein>
<feature type="region of interest" description="Disordered" evidence="1">
    <location>
        <begin position="1"/>
        <end position="38"/>
    </location>
</feature>
<gene>
    <name evidence="2" type="ORF">Cvel_26438</name>
</gene>
<organism evidence="2">
    <name type="scientific">Chromera velia CCMP2878</name>
    <dbReference type="NCBI Taxonomy" id="1169474"/>
    <lineage>
        <taxon>Eukaryota</taxon>
        <taxon>Sar</taxon>
        <taxon>Alveolata</taxon>
        <taxon>Colpodellida</taxon>
        <taxon>Chromeraceae</taxon>
        <taxon>Chromera</taxon>
    </lineage>
</organism>
<feature type="compositionally biased region" description="Basic and acidic residues" evidence="1">
    <location>
        <begin position="25"/>
        <end position="38"/>
    </location>
</feature>
<dbReference type="VEuPathDB" id="CryptoDB:Cvel_26438"/>
<evidence type="ECO:0008006" key="3">
    <source>
        <dbReference type="Google" id="ProtNLM"/>
    </source>
</evidence>
<reference evidence="2" key="1">
    <citation type="submission" date="2014-11" db="EMBL/GenBank/DDBJ databases">
        <authorList>
            <person name="Otto D Thomas"/>
            <person name="Naeem Raeece"/>
        </authorList>
    </citation>
    <scope>NUCLEOTIDE SEQUENCE</scope>
</reference>
<sequence length="303" mass="33824">MQVGRGIRLKNSFAPLSDDDDTGREEERKERVGAVGSREESRWMWRKKSPVADTGCSRHLIGGDLEDSIVSRRPCEFRCEEASGGEMVCAEEVEASPLLEGVDGEPVCPLLRGAFKSLIPVSLLSVRGCRIQKVDPPFWVEFPGKGGGAVRARLYERDRVHVVRVLSPSSSSPPSESYLSADRKDCVYLTIVSDFSSFVSSGTDEAARERMPDKAKLSVSWAQQCTEHMSPAELNLWYGRFGHTTGRRLYACFREKGMAHRVTVEECRKGIDCRECREVNAEMRRIPARQGGGVPERLGSHWT</sequence>
<evidence type="ECO:0000313" key="2">
    <source>
        <dbReference type="EMBL" id="CEM42003.1"/>
    </source>
</evidence>